<dbReference type="EC" id="3.2.1.10" evidence="2"/>
<reference evidence="2 3" key="1">
    <citation type="submission" date="2018-06" db="EMBL/GenBank/DDBJ databases">
        <authorList>
            <consortium name="Pathogen Informatics"/>
            <person name="Doyle S."/>
        </authorList>
    </citation>
    <scope>NUCLEOTIDE SEQUENCE [LARGE SCALE GENOMIC DNA]</scope>
    <source>
        <strain evidence="2 3">NCTC11807</strain>
    </source>
</reference>
<dbReference type="SUPFAM" id="SSF51011">
    <property type="entry name" value="Glycosyl hydrolase domain"/>
    <property type="match status" value="1"/>
</dbReference>
<name>A0A380HB73_9STAP</name>
<protein>
    <submittedName>
        <fullName evidence="2">Alpha-glucosidase</fullName>
        <ecNumber evidence="2">3.2.1.10</ecNumber>
    </submittedName>
</protein>
<dbReference type="Pfam" id="PF00128">
    <property type="entry name" value="Alpha-amylase"/>
    <property type="match status" value="1"/>
</dbReference>
<keyword evidence="2" id="KW-0326">Glycosidase</keyword>
<proteinExistence type="predicted"/>
<dbReference type="GO" id="GO:0004556">
    <property type="term" value="F:alpha-amylase activity"/>
    <property type="evidence" value="ECO:0007669"/>
    <property type="project" value="TreeGrafter"/>
</dbReference>
<dbReference type="Gene3D" id="2.60.40.1180">
    <property type="entry name" value="Golgi alpha-mannosidase II"/>
    <property type="match status" value="1"/>
</dbReference>
<evidence type="ECO:0000313" key="3">
    <source>
        <dbReference type="Proteomes" id="UP000255425"/>
    </source>
</evidence>
<evidence type="ECO:0000313" key="2">
    <source>
        <dbReference type="EMBL" id="SUM74348.1"/>
    </source>
</evidence>
<dbReference type="InterPro" id="IPR017853">
    <property type="entry name" value="GH"/>
</dbReference>
<keyword evidence="3" id="KW-1185">Reference proteome</keyword>
<dbReference type="InterPro" id="IPR013780">
    <property type="entry name" value="Glyco_hydro_b"/>
</dbReference>
<dbReference type="PANTHER" id="PTHR10357:SF217">
    <property type="entry name" value="TREHALOSE-6-PHOSPHATE HYDROLASE"/>
    <property type="match status" value="1"/>
</dbReference>
<feature type="domain" description="Glycosyl hydrolase family 13 catalytic" evidence="1">
    <location>
        <begin position="1"/>
        <end position="123"/>
    </location>
</feature>
<dbReference type="SUPFAM" id="SSF51445">
    <property type="entry name" value="(Trans)glycosidases"/>
    <property type="match status" value="1"/>
</dbReference>
<organism evidence="2 3">
    <name type="scientific">Staphylococcus saccharolyticus</name>
    <dbReference type="NCBI Taxonomy" id="33028"/>
    <lineage>
        <taxon>Bacteria</taxon>
        <taxon>Bacillati</taxon>
        <taxon>Bacillota</taxon>
        <taxon>Bacilli</taxon>
        <taxon>Bacillales</taxon>
        <taxon>Staphylococcaceae</taxon>
        <taxon>Staphylococcus</taxon>
    </lineage>
</organism>
<evidence type="ECO:0000259" key="1">
    <source>
        <dbReference type="Pfam" id="PF00128"/>
    </source>
</evidence>
<dbReference type="GO" id="GO:0009313">
    <property type="term" value="P:oligosaccharide catabolic process"/>
    <property type="evidence" value="ECO:0007669"/>
    <property type="project" value="TreeGrafter"/>
</dbReference>
<dbReference type="Gene3D" id="3.20.20.80">
    <property type="entry name" value="Glycosidases"/>
    <property type="match status" value="1"/>
</dbReference>
<accession>A0A380HB73</accession>
<sequence>MLQGTPYIYQGEEIGMTNPRFETIDQYRDVESLNAFKELKSKGYSEEYILKILSQKSRDNSRTPMQWSNSKEAGFTRGKSWINVTSNYKNVNVDQAIKDSNSVLHTYRRLIELRHDYDILTYGNITPLYMNHDQLFTYRRDYQSTSWLVIANFSKEVIKLPTDLNTEGDIIIQNGKITNNEISGFGSIVIETHEF</sequence>
<dbReference type="InterPro" id="IPR006047">
    <property type="entry name" value="GH13_cat_dom"/>
</dbReference>
<dbReference type="GO" id="GO:0004574">
    <property type="term" value="F:oligo-1,6-glucosidase activity"/>
    <property type="evidence" value="ECO:0007669"/>
    <property type="project" value="UniProtKB-EC"/>
</dbReference>
<dbReference type="PANTHER" id="PTHR10357">
    <property type="entry name" value="ALPHA-AMYLASE FAMILY MEMBER"/>
    <property type="match status" value="1"/>
</dbReference>
<keyword evidence="2" id="KW-0378">Hydrolase</keyword>
<gene>
    <name evidence="2" type="primary">malL</name>
    <name evidence="2" type="ORF">NCTC11807_02573</name>
</gene>
<dbReference type="EMBL" id="UHDZ01000001">
    <property type="protein sequence ID" value="SUM74348.1"/>
    <property type="molecule type" value="Genomic_DNA"/>
</dbReference>
<dbReference type="Proteomes" id="UP000255425">
    <property type="component" value="Unassembled WGS sequence"/>
</dbReference>
<dbReference type="AlphaFoldDB" id="A0A380HB73"/>